<dbReference type="PIRSF" id="PIRSF005713">
    <property type="entry name" value="P2X_purinoceptor"/>
    <property type="match status" value="1"/>
</dbReference>
<dbReference type="EMBL" id="OV696686">
    <property type="protein sequence ID" value="CAH1232931.1"/>
    <property type="molecule type" value="Genomic_DNA"/>
</dbReference>
<evidence type="ECO:0000256" key="20">
    <source>
        <dbReference type="RuleBase" id="RU000681"/>
    </source>
</evidence>
<feature type="disulfide bond" evidence="19">
    <location>
        <begin position="121"/>
        <end position="174"/>
    </location>
</feature>
<evidence type="ECO:0000256" key="2">
    <source>
        <dbReference type="ARBA" id="ARBA00009848"/>
    </source>
</evidence>
<dbReference type="PANTHER" id="PTHR10125">
    <property type="entry name" value="P2X PURINOCEPTOR"/>
    <property type="match status" value="1"/>
</dbReference>
<dbReference type="InterPro" id="IPR027309">
    <property type="entry name" value="P2X_extracellular_dom_sf"/>
</dbReference>
<evidence type="ECO:0000256" key="15">
    <source>
        <dbReference type="ARBA" id="ARBA00023303"/>
    </source>
</evidence>
<dbReference type="GO" id="GO:0033198">
    <property type="term" value="P:response to ATP"/>
    <property type="evidence" value="ECO:0007669"/>
    <property type="project" value="InterPro"/>
</dbReference>
<evidence type="ECO:0000256" key="17">
    <source>
        <dbReference type="ARBA" id="ARBA00036634"/>
    </source>
</evidence>
<dbReference type="PRINTS" id="PR01309">
    <property type="entry name" value="P2X2RECEPTOR"/>
</dbReference>
<keyword evidence="11 19" id="KW-1015">Disulfide bond</keyword>
<evidence type="ECO:0000256" key="12">
    <source>
        <dbReference type="ARBA" id="ARBA00023170"/>
    </source>
</evidence>
<evidence type="ECO:0000256" key="8">
    <source>
        <dbReference type="ARBA" id="ARBA00022989"/>
    </source>
</evidence>
<dbReference type="PROSITE" id="PS01212">
    <property type="entry name" value="P2X_RECEPTOR"/>
    <property type="match status" value="1"/>
</dbReference>
<dbReference type="GO" id="GO:0098794">
    <property type="term" value="C:postsynapse"/>
    <property type="evidence" value="ECO:0007669"/>
    <property type="project" value="GOC"/>
</dbReference>
<dbReference type="FunFam" id="2.60.490.10:FF:000001">
    <property type="entry name" value="P2X purinoceptor"/>
    <property type="match status" value="1"/>
</dbReference>
<dbReference type="FunFam" id="1.10.287.940:FF:000010">
    <property type="entry name" value="P2X receptor E"/>
    <property type="match status" value="1"/>
</dbReference>
<keyword evidence="12 20" id="KW-0675">Receptor</keyword>
<dbReference type="InterPro" id="IPR003045">
    <property type="entry name" value="P2X2_purnocptor"/>
</dbReference>
<keyword evidence="6 18" id="KW-0547">Nucleotide-binding</keyword>
<dbReference type="InterPro" id="IPR001429">
    <property type="entry name" value="P2X_purnocptor"/>
</dbReference>
<keyword evidence="5 20" id="KW-0812">Transmembrane</keyword>
<keyword evidence="7 18" id="KW-0067">ATP-binding</keyword>
<feature type="binding site" evidence="18">
    <location>
        <begin position="302"/>
        <end position="304"/>
    </location>
    <ligand>
        <name>ATP</name>
        <dbReference type="ChEBI" id="CHEBI:30616"/>
        <note>ligand shared between two neighboring subunits of the homotrimer</note>
    </ligand>
</feature>
<evidence type="ECO:0000256" key="4">
    <source>
        <dbReference type="ARBA" id="ARBA00022475"/>
    </source>
</evidence>
<feature type="binding site" evidence="18">
    <location>
        <position position="195"/>
    </location>
    <ligand>
        <name>ATP</name>
        <dbReference type="ChEBI" id="CHEBI:30616"/>
        <note>ligand shared between two neighboring subunits of the homotrimer</note>
    </ligand>
</feature>
<dbReference type="NCBIfam" id="TIGR00863">
    <property type="entry name" value="P2X"/>
    <property type="match status" value="1"/>
</dbReference>
<evidence type="ECO:0000256" key="6">
    <source>
        <dbReference type="ARBA" id="ARBA00022741"/>
    </source>
</evidence>
<feature type="disulfide bond" evidence="19">
    <location>
        <begin position="272"/>
        <end position="281"/>
    </location>
</feature>
<evidence type="ECO:0000256" key="21">
    <source>
        <dbReference type="SAM" id="MobiDB-lite"/>
    </source>
</evidence>
<dbReference type="InterPro" id="IPR059116">
    <property type="entry name" value="P2X_receptor"/>
</dbReference>
<feature type="region of interest" description="Disordered" evidence="21">
    <location>
        <begin position="396"/>
        <end position="425"/>
    </location>
</feature>
<feature type="disulfide bond" evidence="19">
    <location>
        <begin position="226"/>
        <end position="238"/>
    </location>
</feature>
<evidence type="ECO:0000256" key="11">
    <source>
        <dbReference type="ARBA" id="ARBA00023157"/>
    </source>
</evidence>
<keyword evidence="13" id="KW-0325">Glycoprotein</keyword>
<comment type="catalytic activity">
    <reaction evidence="16">
        <text>Na(+)(in) = Na(+)(out)</text>
        <dbReference type="Rhea" id="RHEA:34963"/>
        <dbReference type="ChEBI" id="CHEBI:29101"/>
    </reaction>
</comment>
<gene>
    <name evidence="22" type="primary">P2RX4</name>
    <name evidence="22" type="ORF">BLAG_LOCUS1846</name>
</gene>
<evidence type="ECO:0000256" key="1">
    <source>
        <dbReference type="ARBA" id="ARBA00004651"/>
    </source>
</evidence>
<dbReference type="GO" id="GO:0001614">
    <property type="term" value="F:purinergic nucleotide receptor activity"/>
    <property type="evidence" value="ECO:0007669"/>
    <property type="project" value="InterPro"/>
</dbReference>
<dbReference type="PANTHER" id="PTHR10125:SF31">
    <property type="entry name" value="P2X RECEPTOR E"/>
    <property type="match status" value="1"/>
</dbReference>
<dbReference type="Proteomes" id="UP000838412">
    <property type="component" value="Chromosome 1"/>
</dbReference>
<dbReference type="GO" id="GO:0070588">
    <property type="term" value="P:calcium ion transmembrane transport"/>
    <property type="evidence" value="ECO:0007669"/>
    <property type="project" value="TreeGrafter"/>
</dbReference>
<sequence length="425" mass="47911">MADGPSFCQRVVQVVFEYDTPRIVHIKNKKVGLINRLIQLGIIGYIIGWVFVYKKGYQDFGDIVSSVSTKLKGVAYPNRTDIGDLNRVWDIAGLVVPPQQRDGFFIMTNMIITPDQHQTTCAEAPWIGGNVSCTDTDTSNCPAGHVELTGNGMFTGKCANFSSEVQTCEIQGWCPVEQQDNPPSPAVLEDAKEFTILLKNTISFPLFNFTKRNILDDYDPGYLKNCRFNNSDPVDKYCPIIRLDTMVKEANQNFTALAEQGGIIGISITWDCNLDYSSSYCLPKYSFTRLDKADSKVSPGYNFRYARYYRENGTDYRTLIKAYGIRFDVVVSGKAGKFNIIPLTMNIGSGLALLGVATILCDIVVLYLLKKRLFYQEKKYMMVDDDDDLRLFAKPTKPGKLSGKYEQLEEDQTVNHHRNEQNYGS</sequence>
<comment type="similarity">
    <text evidence="2 20">Belongs to the P2X receptor family.</text>
</comment>
<evidence type="ECO:0000256" key="7">
    <source>
        <dbReference type="ARBA" id="ARBA00022840"/>
    </source>
</evidence>
<evidence type="ECO:0000256" key="10">
    <source>
        <dbReference type="ARBA" id="ARBA00023136"/>
    </source>
</evidence>
<keyword evidence="9 20" id="KW-0406">Ion transport</keyword>
<dbReference type="Gene3D" id="1.10.287.940">
    <property type="entry name" value="atp-gated p2x4 ion channel"/>
    <property type="match status" value="1"/>
</dbReference>
<keyword evidence="14" id="KW-1071">Ligand-gated ion channel</keyword>
<dbReference type="Pfam" id="PF00864">
    <property type="entry name" value="P2X_receptor"/>
    <property type="match status" value="1"/>
</dbReference>
<dbReference type="PRINTS" id="PR01307">
    <property type="entry name" value="P2XRECEPTOR"/>
</dbReference>
<dbReference type="FunFam" id="1.10.287.940:FF:000005">
    <property type="entry name" value="P2X purinoceptor"/>
    <property type="match status" value="1"/>
</dbReference>
<reference evidence="22" key="1">
    <citation type="submission" date="2022-01" db="EMBL/GenBank/DDBJ databases">
        <authorList>
            <person name="Braso-Vives M."/>
        </authorList>
    </citation>
    <scope>NUCLEOTIDE SEQUENCE</scope>
</reference>
<protein>
    <recommendedName>
        <fullName evidence="20">P2X purinoceptor</fullName>
    </recommendedName>
</protein>
<comment type="subcellular location">
    <subcellularLocation>
        <location evidence="1">Cell membrane</location>
        <topology evidence="1">Multi-pass membrane protein</topology>
    </subcellularLocation>
    <subcellularLocation>
        <location evidence="20">Membrane</location>
        <topology evidence="20">Multi-pass membrane protein</topology>
    </subcellularLocation>
</comment>
<dbReference type="GO" id="GO:0005524">
    <property type="term" value="F:ATP binding"/>
    <property type="evidence" value="ECO:0007669"/>
    <property type="project" value="UniProtKB-KW"/>
</dbReference>
<feature type="transmembrane region" description="Helical" evidence="20">
    <location>
        <begin position="347"/>
        <end position="369"/>
    </location>
</feature>
<dbReference type="OrthoDB" id="494673at2759"/>
<dbReference type="Gene3D" id="2.60.490.10">
    <property type="entry name" value="atp-gated p2x4 ion channel domain"/>
    <property type="match status" value="1"/>
</dbReference>
<keyword evidence="4" id="KW-1003">Cell membrane</keyword>
<evidence type="ECO:0000256" key="9">
    <source>
        <dbReference type="ARBA" id="ARBA00023065"/>
    </source>
</evidence>
<evidence type="ECO:0000256" key="18">
    <source>
        <dbReference type="PIRSR" id="PIRSR005713-1"/>
    </source>
</evidence>
<evidence type="ECO:0000256" key="3">
    <source>
        <dbReference type="ARBA" id="ARBA00022448"/>
    </source>
</evidence>
<keyword evidence="10 20" id="KW-0472">Membrane</keyword>
<evidence type="ECO:0000256" key="13">
    <source>
        <dbReference type="ARBA" id="ARBA00023180"/>
    </source>
</evidence>
<organism evidence="22 23">
    <name type="scientific">Branchiostoma lanceolatum</name>
    <name type="common">Common lancelet</name>
    <name type="synonym">Amphioxus lanceolatum</name>
    <dbReference type="NCBI Taxonomy" id="7740"/>
    <lineage>
        <taxon>Eukaryota</taxon>
        <taxon>Metazoa</taxon>
        <taxon>Chordata</taxon>
        <taxon>Cephalochordata</taxon>
        <taxon>Leptocardii</taxon>
        <taxon>Amphioxiformes</taxon>
        <taxon>Branchiostomatidae</taxon>
        <taxon>Branchiostoma</taxon>
    </lineage>
</organism>
<comment type="function">
    <text evidence="20">Receptor for ATP that acts as a ligand-gated ion channel.</text>
</comment>
<feature type="disulfide bond" evidence="19">
    <location>
        <begin position="141"/>
        <end position="168"/>
    </location>
</feature>
<keyword evidence="3 20" id="KW-0813">Transport</keyword>
<keyword evidence="8 20" id="KW-1133">Transmembrane helix</keyword>
<feature type="transmembrane region" description="Helical" evidence="20">
    <location>
        <begin position="33"/>
        <end position="52"/>
    </location>
</feature>
<feature type="binding site" evidence="18">
    <location>
        <begin position="70"/>
        <end position="72"/>
    </location>
    <ligand>
        <name>ATP</name>
        <dbReference type="ChEBI" id="CHEBI:30616"/>
        <note>ligand shared between two neighboring subunits of the homotrimer</note>
    </ligand>
</feature>
<evidence type="ECO:0000256" key="19">
    <source>
        <dbReference type="PIRSR" id="PIRSR005713-2"/>
    </source>
</evidence>
<feature type="compositionally biased region" description="Basic and acidic residues" evidence="21">
    <location>
        <begin position="413"/>
        <end position="425"/>
    </location>
</feature>
<evidence type="ECO:0000256" key="14">
    <source>
        <dbReference type="ARBA" id="ARBA00023286"/>
    </source>
</evidence>
<keyword evidence="23" id="KW-1185">Reference proteome</keyword>
<dbReference type="GO" id="GO:0005886">
    <property type="term" value="C:plasma membrane"/>
    <property type="evidence" value="ECO:0007669"/>
    <property type="project" value="UniProtKB-SubCell"/>
</dbReference>
<dbReference type="AlphaFoldDB" id="A0A8J9VEV2"/>
<proteinExistence type="inferred from homology"/>
<name>A0A8J9VEV2_BRALA</name>
<feature type="binding site" evidence="18">
    <location>
        <position position="321"/>
    </location>
    <ligand>
        <name>ATP</name>
        <dbReference type="ChEBI" id="CHEBI:30616"/>
        <note>ligand shared between two neighboring subunits of the homotrimer</note>
    </ligand>
</feature>
<evidence type="ECO:0000313" key="23">
    <source>
        <dbReference type="Proteomes" id="UP000838412"/>
    </source>
</evidence>
<keyword evidence="15 20" id="KW-0407">Ion channel</keyword>
<comment type="catalytic activity">
    <reaction evidence="17">
        <text>Ca(2+)(in) = Ca(2+)(out)</text>
        <dbReference type="Rhea" id="RHEA:29671"/>
        <dbReference type="ChEBI" id="CHEBI:29108"/>
    </reaction>
</comment>
<evidence type="ECO:0000256" key="16">
    <source>
        <dbReference type="ARBA" id="ARBA00036239"/>
    </source>
</evidence>
<evidence type="ECO:0000313" key="22">
    <source>
        <dbReference type="EMBL" id="CAH1232931.1"/>
    </source>
</evidence>
<accession>A0A8J9VEV2</accession>
<dbReference type="InterPro" id="IPR053792">
    <property type="entry name" value="P2X_RECEPTOR_CS"/>
</dbReference>
<feature type="disulfide bond" evidence="19">
    <location>
        <begin position="133"/>
        <end position="158"/>
    </location>
</feature>
<dbReference type="GO" id="GO:0004931">
    <property type="term" value="F:extracellularly ATP-gated monoatomic cation channel activity"/>
    <property type="evidence" value="ECO:0007669"/>
    <property type="project" value="InterPro"/>
</dbReference>
<evidence type="ECO:0000256" key="5">
    <source>
        <dbReference type="ARBA" id="ARBA00022692"/>
    </source>
</evidence>